<dbReference type="RefSeq" id="WP_071906878.1">
    <property type="nucleotide sequence ID" value="NZ_LT607756.1"/>
</dbReference>
<keyword evidence="2" id="KW-1185">Reference proteome</keyword>
<dbReference type="GeneID" id="30412036"/>
<protein>
    <submittedName>
        <fullName evidence="1">DNA-(Apurinic or apyrimidinic site) lyase pyrimidine dimer DNA glycosylase</fullName>
    </submittedName>
</protein>
<gene>
    <name evidence="1" type="ORF">MCBB_1191</name>
</gene>
<dbReference type="PATRIC" id="fig|129848.4.peg.1203"/>
<name>A0A1D3L2L0_9EURY</name>
<evidence type="ECO:0000313" key="2">
    <source>
        <dbReference type="Proteomes" id="UP000094707"/>
    </source>
</evidence>
<dbReference type="Pfam" id="PF03013">
    <property type="entry name" value="Pyr_excise"/>
    <property type="match status" value="1"/>
</dbReference>
<organism evidence="1 2">
    <name type="scientific">Methanobacterium congolense</name>
    <dbReference type="NCBI Taxonomy" id="118062"/>
    <lineage>
        <taxon>Archaea</taxon>
        <taxon>Methanobacteriati</taxon>
        <taxon>Methanobacteriota</taxon>
        <taxon>Methanomada group</taxon>
        <taxon>Methanobacteria</taxon>
        <taxon>Methanobacteriales</taxon>
        <taxon>Methanobacteriaceae</taxon>
        <taxon>Methanobacterium</taxon>
    </lineage>
</organism>
<dbReference type="InterPro" id="IPR004260">
    <property type="entry name" value="Pyr-dimer_DNA_glycosylase"/>
</dbReference>
<proteinExistence type="predicted"/>
<accession>A0A1D3L2L0</accession>
<evidence type="ECO:0000313" key="1">
    <source>
        <dbReference type="EMBL" id="SCG85749.1"/>
    </source>
</evidence>
<sequence>MRLWSLHPKYMDSKGIVALWREGLLARAVLMGKTKGYRNHPQLQRFKSQDEPLKAIDTYLYQVYLESQRRGYSFKREKIGDEFIQYQIPVSSGQMEYEFKHLKKKLKLRNISMYRKLRELDEILPNPVFRIFNGEIEDWEVVG</sequence>
<dbReference type="OrthoDB" id="70703at2157"/>
<dbReference type="GO" id="GO:0016829">
    <property type="term" value="F:lyase activity"/>
    <property type="evidence" value="ECO:0007669"/>
    <property type="project" value="UniProtKB-KW"/>
</dbReference>
<reference evidence="1 2" key="1">
    <citation type="submission" date="2016-08" db="EMBL/GenBank/DDBJ databases">
        <authorList>
            <person name="Seilhamer J.J."/>
        </authorList>
    </citation>
    <scope>NUCLEOTIDE SEQUENCE [LARGE SCALE GENOMIC DNA]</scope>
    <source>
        <strain evidence="1">Buetzberg</strain>
    </source>
</reference>
<dbReference type="KEGG" id="mcub:MCBB_1191"/>
<keyword evidence="1" id="KW-0456">Lyase</keyword>
<dbReference type="STRING" id="118062.MCBB_1191"/>
<dbReference type="Proteomes" id="UP000094707">
    <property type="component" value="Chromosome I"/>
</dbReference>
<dbReference type="EMBL" id="LT607756">
    <property type="protein sequence ID" value="SCG85749.1"/>
    <property type="molecule type" value="Genomic_DNA"/>
</dbReference>
<dbReference type="AlphaFoldDB" id="A0A1D3L2L0"/>